<dbReference type="InterPro" id="IPR003655">
    <property type="entry name" value="aKRAB"/>
</dbReference>
<dbReference type="SMART" id="SM00349">
    <property type="entry name" value="KRAB"/>
    <property type="match status" value="1"/>
</dbReference>
<dbReference type="PANTHER" id="PTHR23232">
    <property type="entry name" value="KRAB DOMAIN C2H2 ZINC FINGER"/>
    <property type="match status" value="1"/>
</dbReference>
<dbReference type="Pfam" id="PF01352">
    <property type="entry name" value="KRAB"/>
    <property type="match status" value="1"/>
</dbReference>
<organism evidence="6 7">
    <name type="scientific">Calidris pygmaea</name>
    <name type="common">Spoon-billed sandpiper</name>
    <dbReference type="NCBI Taxonomy" id="425635"/>
    <lineage>
        <taxon>Eukaryota</taxon>
        <taxon>Metazoa</taxon>
        <taxon>Chordata</taxon>
        <taxon>Craniata</taxon>
        <taxon>Vertebrata</taxon>
        <taxon>Euteleostomi</taxon>
        <taxon>Archelosauria</taxon>
        <taxon>Archosauria</taxon>
        <taxon>Dinosauria</taxon>
        <taxon>Saurischia</taxon>
        <taxon>Theropoda</taxon>
        <taxon>Coelurosauria</taxon>
        <taxon>Aves</taxon>
        <taxon>Neognathae</taxon>
        <taxon>Neoaves</taxon>
        <taxon>Charadriiformes</taxon>
        <taxon>Scolopacidae</taxon>
        <taxon>Calidris</taxon>
    </lineage>
</organism>
<dbReference type="AlphaFoldDB" id="A0A8C3JKK8"/>
<feature type="coiled-coil region" evidence="1">
    <location>
        <begin position="40"/>
        <end position="91"/>
    </location>
</feature>
<evidence type="ECO:0000313" key="6">
    <source>
        <dbReference type="Ensembl" id="ENSCPGP00000008896.1"/>
    </source>
</evidence>
<dbReference type="SUPFAM" id="SSF109640">
    <property type="entry name" value="KRAB domain (Kruppel-associated box)"/>
    <property type="match status" value="1"/>
</dbReference>
<proteinExistence type="predicted"/>
<keyword evidence="7" id="KW-1185">Reference proteome</keyword>
<feature type="chain" id="PRO_5034450190" description="KRAB domain-containing protein" evidence="3">
    <location>
        <begin position="16"/>
        <end position="257"/>
    </location>
</feature>
<evidence type="ECO:0000256" key="2">
    <source>
        <dbReference type="SAM" id="MobiDB-lite"/>
    </source>
</evidence>
<dbReference type="Proteomes" id="UP000694419">
    <property type="component" value="Unplaced"/>
</dbReference>
<reference evidence="6" key="1">
    <citation type="submission" date="2025-08" db="UniProtKB">
        <authorList>
            <consortium name="Ensembl"/>
        </authorList>
    </citation>
    <scope>IDENTIFICATION</scope>
</reference>
<evidence type="ECO:0008006" key="8">
    <source>
        <dbReference type="Google" id="ProtNLM"/>
    </source>
</evidence>
<dbReference type="Gene3D" id="6.10.140.140">
    <property type="match status" value="1"/>
</dbReference>
<dbReference type="InterPro" id="IPR036051">
    <property type="entry name" value="KRAB_dom_sf"/>
</dbReference>
<dbReference type="InterPro" id="IPR050169">
    <property type="entry name" value="Krueppel_C2H2_ZnF"/>
</dbReference>
<dbReference type="Ensembl" id="ENSCPGT00000009766.1">
    <property type="protein sequence ID" value="ENSCPGP00000008896.1"/>
    <property type="gene ID" value="ENSCPGG00000006331.1"/>
</dbReference>
<evidence type="ECO:0000256" key="1">
    <source>
        <dbReference type="SAM" id="Coils"/>
    </source>
</evidence>
<evidence type="ECO:0000256" key="3">
    <source>
        <dbReference type="SAM" id="SignalP"/>
    </source>
</evidence>
<evidence type="ECO:0000313" key="7">
    <source>
        <dbReference type="Proteomes" id="UP000694419"/>
    </source>
</evidence>
<feature type="domain" description="KRAB-related" evidence="5">
    <location>
        <begin position="112"/>
        <end position="176"/>
    </location>
</feature>
<evidence type="ECO:0000259" key="4">
    <source>
        <dbReference type="PROSITE" id="PS50805"/>
    </source>
</evidence>
<reference evidence="6" key="2">
    <citation type="submission" date="2025-09" db="UniProtKB">
        <authorList>
            <consortium name="Ensembl"/>
        </authorList>
    </citation>
    <scope>IDENTIFICATION</scope>
</reference>
<dbReference type="PANTHER" id="PTHR23232:SF118">
    <property type="entry name" value="ZINC FINGER PROTEIN 746"/>
    <property type="match status" value="1"/>
</dbReference>
<dbReference type="InterPro" id="IPR001909">
    <property type="entry name" value="KRAB"/>
</dbReference>
<feature type="compositionally biased region" description="Basic and acidic residues" evidence="2">
    <location>
        <begin position="186"/>
        <end position="206"/>
    </location>
</feature>
<dbReference type="CDD" id="cd07765">
    <property type="entry name" value="KRAB_A-box"/>
    <property type="match status" value="1"/>
</dbReference>
<protein>
    <recommendedName>
        <fullName evidence="8">KRAB domain-containing protein</fullName>
    </recommendedName>
</protein>
<sequence>MWGLWGSLGLPPALLDLCLSPPQDSGTLRCKAMGPRATARQAEAQQLQELRSRTEKAERRLLACENLVGELGNLLQDYGHLQQRLDNVENLLKNRNFWILRLPPGSRGEIPKVPLTFDDISVYFNEEEWERLERWQKDLYRAVMRGNYEMLVSLDYAISKPDILSRMERDEELCVQEGQELPLTDLGKDQEPPGAPEERDQMKEPLGEDEFPMEFDTGMFGGCREEVAAPLLALSGHFPAVSVLAINCSKGFLTFIV</sequence>
<feature type="domain" description="KRAB" evidence="4">
    <location>
        <begin position="115"/>
        <end position="186"/>
    </location>
</feature>
<feature type="region of interest" description="Disordered" evidence="2">
    <location>
        <begin position="178"/>
        <end position="207"/>
    </location>
</feature>
<dbReference type="PROSITE" id="PS50806">
    <property type="entry name" value="KRAB_RELATED"/>
    <property type="match status" value="1"/>
</dbReference>
<dbReference type="PROSITE" id="PS50805">
    <property type="entry name" value="KRAB"/>
    <property type="match status" value="1"/>
</dbReference>
<accession>A0A8C3JKK8</accession>
<feature type="signal peptide" evidence="3">
    <location>
        <begin position="1"/>
        <end position="15"/>
    </location>
</feature>
<name>A0A8C3JKK8_9CHAR</name>
<dbReference type="GO" id="GO:0006355">
    <property type="term" value="P:regulation of DNA-templated transcription"/>
    <property type="evidence" value="ECO:0007669"/>
    <property type="project" value="InterPro"/>
</dbReference>
<keyword evidence="1" id="KW-0175">Coiled coil</keyword>
<evidence type="ECO:0000259" key="5">
    <source>
        <dbReference type="PROSITE" id="PS50806"/>
    </source>
</evidence>
<keyword evidence="3" id="KW-0732">Signal</keyword>